<comment type="caution">
    <text evidence="2">The sequence shown here is derived from an EMBL/GenBank/DDBJ whole genome shotgun (WGS) entry which is preliminary data.</text>
</comment>
<feature type="region of interest" description="Disordered" evidence="1">
    <location>
        <begin position="22"/>
        <end position="77"/>
    </location>
</feature>
<reference evidence="2" key="1">
    <citation type="submission" date="2023-11" db="EMBL/GenBank/DDBJ databases">
        <title>Genome assemblies of two species of porcelain crab, Petrolisthes cinctipes and Petrolisthes manimaculis (Anomura: Porcellanidae).</title>
        <authorList>
            <person name="Angst P."/>
        </authorList>
    </citation>
    <scope>NUCLEOTIDE SEQUENCE</scope>
    <source>
        <strain evidence="2">PB745_02</strain>
        <tissue evidence="2">Gill</tissue>
    </source>
</reference>
<evidence type="ECO:0000313" key="2">
    <source>
        <dbReference type="EMBL" id="KAK4318229.1"/>
    </source>
</evidence>
<dbReference type="AlphaFoldDB" id="A0AAE1UGZ3"/>
<evidence type="ECO:0000313" key="3">
    <source>
        <dbReference type="Proteomes" id="UP001292094"/>
    </source>
</evidence>
<accession>A0AAE1UGZ3</accession>
<gene>
    <name evidence="2" type="ORF">Pmani_010766</name>
</gene>
<feature type="compositionally biased region" description="Acidic residues" evidence="1">
    <location>
        <begin position="30"/>
        <end position="52"/>
    </location>
</feature>
<keyword evidence="3" id="KW-1185">Reference proteome</keyword>
<proteinExistence type="predicted"/>
<dbReference type="Proteomes" id="UP001292094">
    <property type="component" value="Unassembled WGS sequence"/>
</dbReference>
<protein>
    <submittedName>
        <fullName evidence="2">Uncharacterized protein</fullName>
    </submittedName>
</protein>
<dbReference type="EMBL" id="JAWZYT010000853">
    <property type="protein sequence ID" value="KAK4318229.1"/>
    <property type="molecule type" value="Genomic_DNA"/>
</dbReference>
<feature type="compositionally biased region" description="Polar residues" evidence="1">
    <location>
        <begin position="65"/>
        <end position="77"/>
    </location>
</feature>
<name>A0AAE1UGZ3_9EUCA</name>
<evidence type="ECO:0000256" key="1">
    <source>
        <dbReference type="SAM" id="MobiDB-lite"/>
    </source>
</evidence>
<organism evidence="2 3">
    <name type="scientific">Petrolisthes manimaculis</name>
    <dbReference type="NCBI Taxonomy" id="1843537"/>
    <lineage>
        <taxon>Eukaryota</taxon>
        <taxon>Metazoa</taxon>
        <taxon>Ecdysozoa</taxon>
        <taxon>Arthropoda</taxon>
        <taxon>Crustacea</taxon>
        <taxon>Multicrustacea</taxon>
        <taxon>Malacostraca</taxon>
        <taxon>Eumalacostraca</taxon>
        <taxon>Eucarida</taxon>
        <taxon>Decapoda</taxon>
        <taxon>Pleocyemata</taxon>
        <taxon>Anomura</taxon>
        <taxon>Galatheoidea</taxon>
        <taxon>Porcellanidae</taxon>
        <taxon>Petrolisthes</taxon>
    </lineage>
</organism>
<sequence>MRSETMCESVVIRARVVDARSEEEMRCEVEEREEEEEEEEKEKEKEEEEEKEKEETIGCCHAVYNHQQKVPQSRVPS</sequence>